<reference evidence="3" key="1">
    <citation type="submission" date="2023-03" db="EMBL/GenBank/DDBJ databases">
        <title>Massive genome expansion in bonnet fungi (Mycena s.s.) driven by repeated elements and novel gene families across ecological guilds.</title>
        <authorList>
            <consortium name="Lawrence Berkeley National Laboratory"/>
            <person name="Harder C.B."/>
            <person name="Miyauchi S."/>
            <person name="Viragh M."/>
            <person name="Kuo A."/>
            <person name="Thoen E."/>
            <person name="Andreopoulos B."/>
            <person name="Lu D."/>
            <person name="Skrede I."/>
            <person name="Drula E."/>
            <person name="Henrissat B."/>
            <person name="Morin E."/>
            <person name="Kohler A."/>
            <person name="Barry K."/>
            <person name="LaButti K."/>
            <person name="Morin E."/>
            <person name="Salamov A."/>
            <person name="Lipzen A."/>
            <person name="Mereny Z."/>
            <person name="Hegedus B."/>
            <person name="Baldrian P."/>
            <person name="Stursova M."/>
            <person name="Weitz H."/>
            <person name="Taylor A."/>
            <person name="Grigoriev I.V."/>
            <person name="Nagy L.G."/>
            <person name="Martin F."/>
            <person name="Kauserud H."/>
        </authorList>
    </citation>
    <scope>NUCLEOTIDE SEQUENCE</scope>
    <source>
        <strain evidence="3">CBHHK200</strain>
    </source>
</reference>
<comment type="caution">
    <text evidence="3">The sequence shown here is derived from an EMBL/GenBank/DDBJ whole genome shotgun (WGS) entry which is preliminary data.</text>
</comment>
<name>A0AAD6WU08_9AGAR</name>
<organism evidence="3 4">
    <name type="scientific">Mycena alexandri</name>
    <dbReference type="NCBI Taxonomy" id="1745969"/>
    <lineage>
        <taxon>Eukaryota</taxon>
        <taxon>Fungi</taxon>
        <taxon>Dikarya</taxon>
        <taxon>Basidiomycota</taxon>
        <taxon>Agaricomycotina</taxon>
        <taxon>Agaricomycetes</taxon>
        <taxon>Agaricomycetidae</taxon>
        <taxon>Agaricales</taxon>
        <taxon>Marasmiineae</taxon>
        <taxon>Mycenaceae</taxon>
        <taxon>Mycena</taxon>
    </lineage>
</organism>
<keyword evidence="1" id="KW-1133">Transmembrane helix</keyword>
<dbReference type="AlphaFoldDB" id="A0AAD6WU08"/>
<proteinExistence type="predicted"/>
<feature type="domain" description="Novel STAND NTPase 1" evidence="2">
    <location>
        <begin position="316"/>
        <end position="448"/>
    </location>
</feature>
<evidence type="ECO:0000313" key="4">
    <source>
        <dbReference type="Proteomes" id="UP001218188"/>
    </source>
</evidence>
<keyword evidence="1" id="KW-0472">Membrane</keyword>
<keyword evidence="1" id="KW-0812">Transmembrane</keyword>
<evidence type="ECO:0000259" key="2">
    <source>
        <dbReference type="Pfam" id="PF20703"/>
    </source>
</evidence>
<protein>
    <recommendedName>
        <fullName evidence="2">Novel STAND NTPase 1 domain-containing protein</fullName>
    </recommendedName>
</protein>
<dbReference type="EMBL" id="JARJCM010000163">
    <property type="protein sequence ID" value="KAJ7024875.1"/>
    <property type="molecule type" value="Genomic_DNA"/>
</dbReference>
<dbReference type="Proteomes" id="UP001218188">
    <property type="component" value="Unassembled WGS sequence"/>
</dbReference>
<gene>
    <name evidence="3" type="ORF">C8F04DRAFT_1301481</name>
</gene>
<dbReference type="SUPFAM" id="SSF52540">
    <property type="entry name" value="P-loop containing nucleoside triphosphate hydrolases"/>
    <property type="match status" value="1"/>
</dbReference>
<dbReference type="Gene3D" id="3.40.50.300">
    <property type="entry name" value="P-loop containing nucleotide triphosphate hydrolases"/>
    <property type="match status" value="1"/>
</dbReference>
<dbReference type="Pfam" id="PF20703">
    <property type="entry name" value="nSTAND1"/>
    <property type="match status" value="1"/>
</dbReference>
<dbReference type="InterPro" id="IPR027417">
    <property type="entry name" value="P-loop_NTPase"/>
</dbReference>
<accession>A0AAD6WU08</accession>
<keyword evidence="4" id="KW-1185">Reference proteome</keyword>
<feature type="transmembrane region" description="Helical" evidence="1">
    <location>
        <begin position="439"/>
        <end position="462"/>
    </location>
</feature>
<evidence type="ECO:0000313" key="3">
    <source>
        <dbReference type="EMBL" id="KAJ7024875.1"/>
    </source>
</evidence>
<feature type="transmembrane region" description="Helical" evidence="1">
    <location>
        <begin position="283"/>
        <end position="303"/>
    </location>
</feature>
<dbReference type="InterPro" id="IPR049052">
    <property type="entry name" value="nSTAND1"/>
</dbReference>
<evidence type="ECO:0000256" key="1">
    <source>
        <dbReference type="SAM" id="Phobius"/>
    </source>
</evidence>
<sequence length="1028" mass="113620">MRALGVAYGTSASLGGRGICAFAALPENKVLTIGPEPHGGRSHLPENTSFTEQATYTADGGSLMSPRDHTTWAAQESLLLVSSIVQQLPHDVYIDTSKFLSSLSWDAGDGRGENVGPWELGPGYAEGGYLFDQEEGSESAPYGNKERQCHTKAFTEYQAHIGHSIPVVNLLRQVDADGKTFEGRPASMKALSNAAAKGNNVLVASDTLVEGTVVPDLGLISIMEDAAADPVAFCEQVQYMCWIPPPRHHAPIEVLAEHLTRAAKLAPHFVDATNKLEKLSSEITIFLLGSTMLWALAIAFLTATDSASGISMLPAEPKIFHGCEKELADILKLFSETSPRIAILGAGRMGKTSLAKAVLHHSKVTAKYNTNHFFIACDGSTDKVELVNIIGAHLGLKPGKDLTRGVFRHLSNTSPTLLVLDNLETLWDPTESRQEIEEFLSLLTDITSLALIVCILPLLLVMSLTRYQITMRDDGHLMAEVDQVLCLTDNMPLVINLLAHLVDTEGCLKILSHWEIEKTSLLSEGHDKRSNLELSISLSLSSPRLTSVPHSQDLLSLLSILPDGLSDAELKQTKFPVKDILGCKTALLHTTLAYTDEHKRLKVLAPIREYMQNLLPATDKMIRPLFKHFQELLDFALSLAQSSGNNEKQCGVFIQFALIKYTIGDYAAGQVYGKEAHTLPRITGHLYQEACGLRAETLNWLGLGNYTQCILLADKARRLLDMCGLPRSGEDDELRTLLGDVQSHKSEYVEAHSMHNQVAQATANDPYHHALSLINVTDIEVSMGTARHEIQRKITVAQTIFKMNGTLKFLTVCDMVQADLNLREGDMTTLLFCKCLRSLWGKDSEVVGYCLERLGDDNRWKNGHHESSWSTVLFAHLLKQKEKLGIHKGLQFMGDICLQENDEVTATSLFTLALQSFTLMDVHRSRADCMIRLGDIFEKNGDLLNALELWEMARPLFERSSQTKQIQAIDEQMSRVGKEVKEHYQTNLAHLIELSVHAGKVDEVDAEDEEDSEIELELDKAEVERVVV</sequence>